<dbReference type="InterPro" id="IPR014756">
    <property type="entry name" value="Ig_E-set"/>
</dbReference>
<dbReference type="Pfam" id="PF23263">
    <property type="entry name" value="C8-3_MUC4"/>
    <property type="match status" value="1"/>
</dbReference>
<dbReference type="InterPro" id="IPR013783">
    <property type="entry name" value="Ig-like_fold"/>
</dbReference>
<keyword evidence="5" id="KW-1015">Disulfide bond</keyword>
<dbReference type="InterPro" id="IPR005533">
    <property type="entry name" value="AMOP_dom"/>
</dbReference>
<evidence type="ECO:0000256" key="5">
    <source>
        <dbReference type="ARBA" id="ARBA00023157"/>
    </source>
</evidence>
<dbReference type="Proteomes" id="UP000694845">
    <property type="component" value="Unplaced"/>
</dbReference>
<dbReference type="InterPro" id="IPR056619">
    <property type="entry name" value="C8-3_MUC4"/>
</dbReference>
<dbReference type="SMART" id="SM00723">
    <property type="entry name" value="AMOP"/>
    <property type="match status" value="1"/>
</dbReference>
<evidence type="ECO:0000256" key="4">
    <source>
        <dbReference type="ARBA" id="ARBA00023136"/>
    </source>
</evidence>
<dbReference type="KEGG" id="aplc:110986872"/>
<dbReference type="PANTHER" id="PTHR13802">
    <property type="entry name" value="MUCIN 4-RELATED"/>
    <property type="match status" value="1"/>
</dbReference>
<dbReference type="PANTHER" id="PTHR13802:SF59">
    <property type="entry name" value="SUSHI DOMAIN-CONTAINING PROTEIN 2"/>
    <property type="match status" value="1"/>
</dbReference>
<dbReference type="SMART" id="SM00539">
    <property type="entry name" value="NIDO"/>
    <property type="match status" value="1"/>
</dbReference>
<organism evidence="9 10">
    <name type="scientific">Acanthaster planci</name>
    <name type="common">Crown-of-thorns starfish</name>
    <dbReference type="NCBI Taxonomy" id="133434"/>
    <lineage>
        <taxon>Eukaryota</taxon>
        <taxon>Metazoa</taxon>
        <taxon>Echinodermata</taxon>
        <taxon>Eleutherozoa</taxon>
        <taxon>Asterozoa</taxon>
        <taxon>Asteroidea</taxon>
        <taxon>Valvatacea</taxon>
        <taxon>Valvatida</taxon>
        <taxon>Acanthasteridae</taxon>
        <taxon>Acanthaster</taxon>
    </lineage>
</organism>
<dbReference type="InterPro" id="IPR001846">
    <property type="entry name" value="VWF_type-D"/>
</dbReference>
<dbReference type="Pfam" id="PF01833">
    <property type="entry name" value="TIG"/>
    <property type="match status" value="1"/>
</dbReference>
<dbReference type="PROSITE" id="PS51233">
    <property type="entry name" value="VWFD"/>
    <property type="match status" value="1"/>
</dbReference>
<dbReference type="CDD" id="cd00102">
    <property type="entry name" value="IPT"/>
    <property type="match status" value="1"/>
</dbReference>
<protein>
    <submittedName>
        <fullName evidence="10">Protein mesh-like isoform X1</fullName>
    </submittedName>
</protein>
<dbReference type="GO" id="GO:0007160">
    <property type="term" value="P:cell-matrix adhesion"/>
    <property type="evidence" value="ECO:0007669"/>
    <property type="project" value="InterPro"/>
</dbReference>
<evidence type="ECO:0000259" key="8">
    <source>
        <dbReference type="PROSITE" id="PS51233"/>
    </source>
</evidence>
<name>A0A8B7ZGW6_ACAPL</name>
<feature type="domain" description="AMOP" evidence="6">
    <location>
        <begin position="486"/>
        <end position="634"/>
    </location>
</feature>
<evidence type="ECO:0000256" key="2">
    <source>
        <dbReference type="ARBA" id="ARBA00022692"/>
    </source>
</evidence>
<keyword evidence="9" id="KW-1185">Reference proteome</keyword>
<accession>A0A8B7ZGW6</accession>
<dbReference type="SMART" id="SM00216">
    <property type="entry name" value="VWD"/>
    <property type="match status" value="1"/>
</dbReference>
<dbReference type="PROSITE" id="PS50856">
    <property type="entry name" value="AMOP"/>
    <property type="match status" value="1"/>
</dbReference>
<sequence length="930" mass="102725">MASANCVVRLLEGKSFCIFVIFLAGSYVSGKTLLLPFGAEEGDSYLHPNDDESSGSIQISFNFPFFDHNHGSLFVNTNGVLSFLVEVSQFTPSPFPLDGDRRLVAVFWGDVDIRHGGNVSYRELHRAASSEGLFVRADSIIRQAFIGHSRFLASWMFIATWNEVPFYGAFGEALQIRNTFQALLVTNGKHAFAIYNYEEIRWTTGTASGGNSSNGLGGTQAQVGFNAGDGFNFFVVPESRTDAIVDIDKDSNVGTRGRFVFRIDNSDIVDSGCNTDGTGSLTIFPVYSSMLGGDIIRMSGPCLNETSSIMCRFAGVNVTGQVVSNTTAICVSPPVFQIGRVSLKMSTNNGESFDFSGVFTYLSPEDVSPLVTRQEANDWYKQESLTVTWDTESLQDYVDFVRVSVYSYDENLTTGEVKLYLVNCSSQMVPYSNGEFSFSRPNPPEGVQYEVGAIRVSQYSQHEDTDLELALPGLWSDVHNLHWLYPVSNHSAWCQDWLNDEGSDVNFLQVTEPCPCTQTQAQFNFNMFSNDPSCNSVEGCESFRPGAVECVRAERPSSSGGGQECCYGEDGNILNVAQTTGGGFAQRRHHRGVTPFQTAGHVPLLSHWMSDLLPREHCCLFSNQTMCDAYVSVRPSQTCENYRAPVMAISTGDPHLTTLDGKKYTFNGVGEYTMLEACNGSFVFQARMTVLQSGGAATVITALAAIESGRSDQIHVEVSERRGIDVWYRNMRSDSTWLMLHIDETQIRQVDLQGVIVIFKKANDTVKAVQVNFECGASFIVSTTAGLLNVMTALREELKGRTRGLYGNWNGEENDDFERPDGTVLSTDATVQEIHYEFGQQWQIKPENSLFRYPAGKSPSDYSNEAFVPFFWSMSDPIDNRVLNLCGNDTQCAFDFIVTGNENIAMATKEVVENFGIAVESAAIGKFQTR</sequence>
<evidence type="ECO:0000313" key="9">
    <source>
        <dbReference type="Proteomes" id="UP000694845"/>
    </source>
</evidence>
<proteinExistence type="predicted"/>
<dbReference type="GO" id="GO:0016020">
    <property type="term" value="C:membrane"/>
    <property type="evidence" value="ECO:0007669"/>
    <property type="project" value="UniProtKB-SubCell"/>
</dbReference>
<dbReference type="GeneID" id="110986872"/>
<evidence type="ECO:0000256" key="1">
    <source>
        <dbReference type="ARBA" id="ARBA00004370"/>
    </source>
</evidence>
<dbReference type="Pfam" id="PF03782">
    <property type="entry name" value="AMOP"/>
    <property type="match status" value="1"/>
</dbReference>
<dbReference type="AlphaFoldDB" id="A0A8B7ZGW6"/>
<dbReference type="SUPFAM" id="SSF81296">
    <property type="entry name" value="E set domains"/>
    <property type="match status" value="1"/>
</dbReference>
<evidence type="ECO:0000259" key="6">
    <source>
        <dbReference type="PROSITE" id="PS50856"/>
    </source>
</evidence>
<evidence type="ECO:0000313" key="10">
    <source>
        <dbReference type="RefSeq" id="XP_022104834.1"/>
    </source>
</evidence>
<dbReference type="Pfam" id="PF00094">
    <property type="entry name" value="VWD"/>
    <property type="match status" value="1"/>
</dbReference>
<evidence type="ECO:0000259" key="7">
    <source>
        <dbReference type="PROSITE" id="PS51220"/>
    </source>
</evidence>
<keyword evidence="3" id="KW-1133">Transmembrane helix</keyword>
<feature type="domain" description="NIDO" evidence="7">
    <location>
        <begin position="106"/>
        <end position="266"/>
    </location>
</feature>
<dbReference type="InterPro" id="IPR003886">
    <property type="entry name" value="NIDO_dom"/>
</dbReference>
<dbReference type="OrthoDB" id="6236007at2759"/>
<dbReference type="InterPro" id="IPR002909">
    <property type="entry name" value="IPT_dom"/>
</dbReference>
<feature type="domain" description="VWFD" evidence="8">
    <location>
        <begin position="646"/>
        <end position="850"/>
    </location>
</feature>
<evidence type="ECO:0000256" key="3">
    <source>
        <dbReference type="ARBA" id="ARBA00022989"/>
    </source>
</evidence>
<reference evidence="10" key="1">
    <citation type="submission" date="2025-08" db="UniProtKB">
        <authorList>
            <consortium name="RefSeq"/>
        </authorList>
    </citation>
    <scope>IDENTIFICATION</scope>
</reference>
<keyword evidence="4" id="KW-0472">Membrane</keyword>
<dbReference type="Gene3D" id="2.60.40.10">
    <property type="entry name" value="Immunoglobulins"/>
    <property type="match status" value="1"/>
</dbReference>
<dbReference type="Pfam" id="PF06119">
    <property type="entry name" value="NIDO"/>
    <property type="match status" value="1"/>
</dbReference>
<comment type="subcellular location">
    <subcellularLocation>
        <location evidence="1">Membrane</location>
    </subcellularLocation>
</comment>
<keyword evidence="2" id="KW-0812">Transmembrane</keyword>
<dbReference type="InterPro" id="IPR051495">
    <property type="entry name" value="Epithelial_Barrier/Signaling"/>
</dbReference>
<dbReference type="RefSeq" id="XP_022104834.1">
    <property type="nucleotide sequence ID" value="XM_022249142.1"/>
</dbReference>
<gene>
    <name evidence="10" type="primary">LOC110986872</name>
</gene>
<dbReference type="PROSITE" id="PS51220">
    <property type="entry name" value="NIDO"/>
    <property type="match status" value="1"/>
</dbReference>